<evidence type="ECO:0000256" key="1">
    <source>
        <dbReference type="ARBA" id="ARBA00009091"/>
    </source>
</evidence>
<dbReference type="Pfam" id="PF03938">
    <property type="entry name" value="OmpH"/>
    <property type="match status" value="1"/>
</dbReference>
<keyword evidence="2" id="KW-0732">Signal</keyword>
<sequence>MKKIVLGILMTASLISCQQEKNAFIHNTTLINDYEERKEIEAKFKKKVEAFQKKTDSLSQLFQIEATEFQNQAAKLPQQKAQERYNELLQKQQFMQQQLGLEERQIQQESQTEIDSLISKVRRFIKDYGKKNGYTYIWGANEAGSVLYGQEGKDITQEVLKALNDSYKK</sequence>
<evidence type="ECO:0000313" key="4">
    <source>
        <dbReference type="Proteomes" id="UP000468581"/>
    </source>
</evidence>
<dbReference type="InterPro" id="IPR005632">
    <property type="entry name" value="Chaperone_Skp"/>
</dbReference>
<proteinExistence type="inferred from homology"/>
<dbReference type="PROSITE" id="PS51257">
    <property type="entry name" value="PROKAR_LIPOPROTEIN"/>
    <property type="match status" value="1"/>
</dbReference>
<comment type="similarity">
    <text evidence="1">Belongs to the Skp family.</text>
</comment>
<dbReference type="GO" id="GO:0005829">
    <property type="term" value="C:cytosol"/>
    <property type="evidence" value="ECO:0007669"/>
    <property type="project" value="TreeGrafter"/>
</dbReference>
<dbReference type="GO" id="GO:0051082">
    <property type="term" value="F:unfolded protein binding"/>
    <property type="evidence" value="ECO:0007669"/>
    <property type="project" value="InterPro"/>
</dbReference>
<dbReference type="SUPFAM" id="SSF111384">
    <property type="entry name" value="OmpH-like"/>
    <property type="match status" value="1"/>
</dbReference>
<evidence type="ECO:0000313" key="3">
    <source>
        <dbReference type="EMBL" id="NER14217.1"/>
    </source>
</evidence>
<comment type="caution">
    <text evidence="3">The sequence shown here is derived from an EMBL/GenBank/DDBJ whole genome shotgun (WGS) entry which is preliminary data.</text>
</comment>
<dbReference type="PANTHER" id="PTHR35089">
    <property type="entry name" value="CHAPERONE PROTEIN SKP"/>
    <property type="match status" value="1"/>
</dbReference>
<organism evidence="3 4">
    <name type="scientific">Leptobacterium flavescens</name>
    <dbReference type="NCBI Taxonomy" id="472055"/>
    <lineage>
        <taxon>Bacteria</taxon>
        <taxon>Pseudomonadati</taxon>
        <taxon>Bacteroidota</taxon>
        <taxon>Flavobacteriia</taxon>
        <taxon>Flavobacteriales</taxon>
        <taxon>Flavobacteriaceae</taxon>
        <taxon>Leptobacterium</taxon>
    </lineage>
</organism>
<accession>A0A6P0UMH4</accession>
<evidence type="ECO:0000256" key="2">
    <source>
        <dbReference type="ARBA" id="ARBA00022729"/>
    </source>
</evidence>
<dbReference type="RefSeq" id="WP_163607511.1">
    <property type="nucleotide sequence ID" value="NZ_JAABOO010000003.1"/>
</dbReference>
<protein>
    <submittedName>
        <fullName evidence="3">OmpH family outer membrane protein</fullName>
    </submittedName>
</protein>
<keyword evidence="4" id="KW-1185">Reference proteome</keyword>
<dbReference type="SMART" id="SM00935">
    <property type="entry name" value="OmpH"/>
    <property type="match status" value="1"/>
</dbReference>
<gene>
    <name evidence="3" type="ORF">GWK08_12255</name>
</gene>
<dbReference type="Proteomes" id="UP000468581">
    <property type="component" value="Unassembled WGS sequence"/>
</dbReference>
<dbReference type="AlphaFoldDB" id="A0A6P0UMH4"/>
<reference evidence="3 4" key="1">
    <citation type="submission" date="2020-01" db="EMBL/GenBank/DDBJ databases">
        <title>Leptobacterium flavescens.</title>
        <authorList>
            <person name="Wang G."/>
        </authorList>
    </citation>
    <scope>NUCLEOTIDE SEQUENCE [LARGE SCALE GENOMIC DNA]</scope>
    <source>
        <strain evidence="3 4">KCTC 22160</strain>
    </source>
</reference>
<dbReference type="PANTHER" id="PTHR35089:SF1">
    <property type="entry name" value="CHAPERONE PROTEIN SKP"/>
    <property type="match status" value="1"/>
</dbReference>
<dbReference type="InterPro" id="IPR024930">
    <property type="entry name" value="Skp_dom_sf"/>
</dbReference>
<name>A0A6P0UMH4_9FLAO</name>
<dbReference type="GO" id="GO:0050821">
    <property type="term" value="P:protein stabilization"/>
    <property type="evidence" value="ECO:0007669"/>
    <property type="project" value="TreeGrafter"/>
</dbReference>
<dbReference type="EMBL" id="JAABOO010000003">
    <property type="protein sequence ID" value="NER14217.1"/>
    <property type="molecule type" value="Genomic_DNA"/>
</dbReference>
<dbReference type="Gene3D" id="3.30.910.20">
    <property type="entry name" value="Skp domain"/>
    <property type="match status" value="1"/>
</dbReference>